<accession>A0A1I0V0J7</accession>
<dbReference type="SUPFAM" id="SSF54211">
    <property type="entry name" value="Ribosomal protein S5 domain 2-like"/>
    <property type="match status" value="1"/>
</dbReference>
<dbReference type="AlphaFoldDB" id="A0A1I0V0J7"/>
<dbReference type="FunFam" id="3.30.565.10:FF:000003">
    <property type="entry name" value="DNA mismatch repair endonuclease MutL"/>
    <property type="match status" value="1"/>
</dbReference>
<dbReference type="SUPFAM" id="SSF118116">
    <property type="entry name" value="DNA mismatch repair protein MutL"/>
    <property type="match status" value="1"/>
</dbReference>
<proteinExistence type="inferred from homology"/>
<dbReference type="EMBL" id="FOKI01000001">
    <property type="protein sequence ID" value="SFA69874.1"/>
    <property type="molecule type" value="Genomic_DNA"/>
</dbReference>
<evidence type="ECO:0000313" key="7">
    <source>
        <dbReference type="EMBL" id="SFA69874.1"/>
    </source>
</evidence>
<dbReference type="STRING" id="84698.SAMN04488528_100170"/>
<dbReference type="CDD" id="cd00782">
    <property type="entry name" value="MutL_Trans"/>
    <property type="match status" value="1"/>
</dbReference>
<dbReference type="InterPro" id="IPR042121">
    <property type="entry name" value="MutL_C_regsub"/>
</dbReference>
<dbReference type="InterPro" id="IPR014721">
    <property type="entry name" value="Ribsml_uS5_D2-typ_fold_subgr"/>
</dbReference>
<dbReference type="GO" id="GO:0016887">
    <property type="term" value="F:ATP hydrolysis activity"/>
    <property type="evidence" value="ECO:0007669"/>
    <property type="project" value="InterPro"/>
</dbReference>
<dbReference type="Gene3D" id="3.30.230.10">
    <property type="match status" value="1"/>
</dbReference>
<dbReference type="InterPro" id="IPR014762">
    <property type="entry name" value="DNA_mismatch_repair_CS"/>
</dbReference>
<evidence type="ECO:0000256" key="3">
    <source>
        <dbReference type="ARBA" id="ARBA00023204"/>
    </source>
</evidence>
<protein>
    <recommendedName>
        <fullName evidence="4">DNA mismatch repair protein MutL</fullName>
    </recommendedName>
</protein>
<evidence type="ECO:0000259" key="6">
    <source>
        <dbReference type="SMART" id="SM01340"/>
    </source>
</evidence>
<keyword evidence="8" id="KW-1185">Reference proteome</keyword>
<dbReference type="Pfam" id="PF01119">
    <property type="entry name" value="DNA_mis_repair"/>
    <property type="match status" value="1"/>
</dbReference>
<dbReference type="HAMAP" id="MF_00149">
    <property type="entry name" value="DNA_mis_repair"/>
    <property type="match status" value="1"/>
</dbReference>
<dbReference type="SMART" id="SM01340">
    <property type="entry name" value="DNA_mis_repair"/>
    <property type="match status" value="1"/>
</dbReference>
<dbReference type="InterPro" id="IPR002099">
    <property type="entry name" value="MutL/Mlh/PMS"/>
</dbReference>
<dbReference type="InterPro" id="IPR042120">
    <property type="entry name" value="MutL_C_dimsub"/>
</dbReference>
<sequence length="641" mass="73191">MKRINLLDIETSNKIAAGEVVERPSSVVKELIENSIDAHATKITVEIENGGETLIKIIDNGSGIHADDVERAFLPHATSKIKDIEDVFSINTLGFRGEALASIASVSRTKLFSRIEEFEFGREIYIEGGTINYIKDTGCNVGTIIEVRDLFFNVPARKKFMKSSSRESALINEIVSKISLANADISITLINNGKRTLTTYGNSNILDVVRAIYGKNISENLTYFEGLTDILSVHGYIGNSEIARGSRNYQSIFVNNRFIKNRLIATAVENAFKSFITVNKFPFFILFIDIFPDFVDVNIHPTKAEIKFRDDRLIFKVVFDSVHKALRKSLEDNFSLDEEHTSENNNSEKVEPIDYFHQIDNSMKVKENDKPLDGVNIPVDLNPHNKEGLTYKDILNDKDTNNDLYNATSQVKTNTYVKPLSENIEHTTEEIKQSDSKENVNVDESIKPKFPYFRIIGQFNKTYILSEYNEALYLIDQHAAHEKILFERYKNEIKNSKVVCQPLLVPLLLELSLDDFGIYEENKEIFLKSGFNIEEFGDTSITIREVPYVLGKLDLKNFFMDMIDNIKNLGSGKKEDIKFNKIASMACRAAIKANDSLTLDEMEHLLEKLRYIDEPFTCPHGRPTIIKMDLYEIEKRFKRIQ</sequence>
<dbReference type="InterPro" id="IPR037198">
    <property type="entry name" value="MutL_C_sf"/>
</dbReference>
<dbReference type="Pfam" id="PF13589">
    <property type="entry name" value="HATPase_c_3"/>
    <property type="match status" value="1"/>
</dbReference>
<organism evidence="7 8">
    <name type="scientific">Clostridium frigidicarnis</name>
    <dbReference type="NCBI Taxonomy" id="84698"/>
    <lineage>
        <taxon>Bacteria</taxon>
        <taxon>Bacillati</taxon>
        <taxon>Bacillota</taxon>
        <taxon>Clostridia</taxon>
        <taxon>Eubacteriales</taxon>
        <taxon>Clostridiaceae</taxon>
        <taxon>Clostridium</taxon>
    </lineage>
</organism>
<gene>
    <name evidence="4" type="primary">mutL</name>
    <name evidence="7" type="ORF">SAMN04488528_100170</name>
</gene>
<comment type="function">
    <text evidence="4">This protein is involved in the repair of mismatches in DNA. It is required for dam-dependent methyl-directed DNA mismatch repair. May act as a 'molecular matchmaker', a protein that promotes the formation of a stable complex between two or more DNA-binding proteins in an ATP-dependent manner without itself being part of a final effector complex.</text>
</comment>
<evidence type="ECO:0000256" key="2">
    <source>
        <dbReference type="ARBA" id="ARBA00022763"/>
    </source>
</evidence>
<dbReference type="InterPro" id="IPR013507">
    <property type="entry name" value="DNA_mismatch_S5_2-like"/>
</dbReference>
<dbReference type="GO" id="GO:0032300">
    <property type="term" value="C:mismatch repair complex"/>
    <property type="evidence" value="ECO:0007669"/>
    <property type="project" value="InterPro"/>
</dbReference>
<dbReference type="Gene3D" id="3.30.565.10">
    <property type="entry name" value="Histidine kinase-like ATPase, C-terminal domain"/>
    <property type="match status" value="1"/>
</dbReference>
<dbReference type="InterPro" id="IPR038973">
    <property type="entry name" value="MutL/Mlh/Pms-like"/>
</dbReference>
<dbReference type="Gene3D" id="3.30.1370.100">
    <property type="entry name" value="MutL, C-terminal domain, regulatory subdomain"/>
    <property type="match status" value="1"/>
</dbReference>
<dbReference type="PANTHER" id="PTHR10073:SF12">
    <property type="entry name" value="DNA MISMATCH REPAIR PROTEIN MLH1"/>
    <property type="match status" value="1"/>
</dbReference>
<dbReference type="SUPFAM" id="SSF55874">
    <property type="entry name" value="ATPase domain of HSP90 chaperone/DNA topoisomerase II/histidine kinase"/>
    <property type="match status" value="1"/>
</dbReference>
<dbReference type="InterPro" id="IPR036890">
    <property type="entry name" value="HATPase_C_sf"/>
</dbReference>
<dbReference type="GO" id="GO:0030983">
    <property type="term" value="F:mismatched DNA binding"/>
    <property type="evidence" value="ECO:0007669"/>
    <property type="project" value="InterPro"/>
</dbReference>
<dbReference type="Pfam" id="PF08676">
    <property type="entry name" value="MutL_C"/>
    <property type="match status" value="1"/>
</dbReference>
<comment type="similarity">
    <text evidence="1 4">Belongs to the DNA mismatch repair MutL/HexB family.</text>
</comment>
<dbReference type="GO" id="GO:0006298">
    <property type="term" value="P:mismatch repair"/>
    <property type="evidence" value="ECO:0007669"/>
    <property type="project" value="UniProtKB-UniRule"/>
</dbReference>
<evidence type="ECO:0000256" key="1">
    <source>
        <dbReference type="ARBA" id="ARBA00006082"/>
    </source>
</evidence>
<dbReference type="PANTHER" id="PTHR10073">
    <property type="entry name" value="DNA MISMATCH REPAIR PROTEIN MLH, PMS, MUTL"/>
    <property type="match status" value="1"/>
</dbReference>
<dbReference type="OrthoDB" id="9763467at2"/>
<dbReference type="RefSeq" id="WP_090037546.1">
    <property type="nucleotide sequence ID" value="NZ_FOKI01000001.1"/>
</dbReference>
<dbReference type="PROSITE" id="PS00058">
    <property type="entry name" value="DNA_MISMATCH_REPAIR_1"/>
    <property type="match status" value="1"/>
</dbReference>
<dbReference type="SMART" id="SM00853">
    <property type="entry name" value="MutL_C"/>
    <property type="match status" value="1"/>
</dbReference>
<dbReference type="InterPro" id="IPR020667">
    <property type="entry name" value="DNA_mismatch_repair_MutL"/>
</dbReference>
<dbReference type="InterPro" id="IPR014790">
    <property type="entry name" value="MutL_C"/>
</dbReference>
<feature type="domain" description="DNA mismatch repair protein S5" evidence="6">
    <location>
        <begin position="209"/>
        <end position="327"/>
    </location>
</feature>
<dbReference type="CDD" id="cd16926">
    <property type="entry name" value="HATPase_MutL-MLH-PMS-like"/>
    <property type="match status" value="1"/>
</dbReference>
<name>A0A1I0V0J7_9CLOT</name>
<reference evidence="7 8" key="1">
    <citation type="submission" date="2016-10" db="EMBL/GenBank/DDBJ databases">
        <authorList>
            <person name="de Groot N.N."/>
        </authorList>
    </citation>
    <scope>NUCLEOTIDE SEQUENCE [LARGE SCALE GENOMIC DNA]</scope>
    <source>
        <strain evidence="7 8">DSM 12271</strain>
    </source>
</reference>
<feature type="domain" description="MutL C-terminal dimerisation" evidence="5">
    <location>
        <begin position="455"/>
        <end position="597"/>
    </location>
</feature>
<evidence type="ECO:0000259" key="5">
    <source>
        <dbReference type="SMART" id="SM00853"/>
    </source>
</evidence>
<dbReference type="Proteomes" id="UP000198619">
    <property type="component" value="Unassembled WGS sequence"/>
</dbReference>
<keyword evidence="2 4" id="KW-0227">DNA damage</keyword>
<evidence type="ECO:0000256" key="4">
    <source>
        <dbReference type="HAMAP-Rule" id="MF_00149"/>
    </source>
</evidence>
<dbReference type="GO" id="GO:0005524">
    <property type="term" value="F:ATP binding"/>
    <property type="evidence" value="ECO:0007669"/>
    <property type="project" value="InterPro"/>
</dbReference>
<dbReference type="Gene3D" id="3.30.1540.20">
    <property type="entry name" value="MutL, C-terminal domain, dimerisation subdomain"/>
    <property type="match status" value="1"/>
</dbReference>
<keyword evidence="3 4" id="KW-0234">DNA repair</keyword>
<dbReference type="InterPro" id="IPR020568">
    <property type="entry name" value="Ribosomal_Su5_D2-typ_SF"/>
</dbReference>
<dbReference type="NCBIfam" id="TIGR00585">
    <property type="entry name" value="mutl"/>
    <property type="match status" value="1"/>
</dbReference>
<dbReference type="GO" id="GO:0140664">
    <property type="term" value="F:ATP-dependent DNA damage sensor activity"/>
    <property type="evidence" value="ECO:0007669"/>
    <property type="project" value="InterPro"/>
</dbReference>
<evidence type="ECO:0000313" key="8">
    <source>
        <dbReference type="Proteomes" id="UP000198619"/>
    </source>
</evidence>